<dbReference type="RefSeq" id="WP_371719627.1">
    <property type="nucleotide sequence ID" value="NZ_JBGOOF010000027.1"/>
</dbReference>
<name>A0ABV4MLI4_9VIBR</name>
<accession>A0ABV4MLI4</accession>
<evidence type="ECO:0000256" key="1">
    <source>
        <dbReference type="SAM" id="Phobius"/>
    </source>
</evidence>
<evidence type="ECO:0000313" key="3">
    <source>
        <dbReference type="Proteomes" id="UP001569151"/>
    </source>
</evidence>
<organism evidence="2 3">
    <name type="scientific">Vibrio bivalvicida</name>
    <dbReference type="NCBI Taxonomy" id="1276888"/>
    <lineage>
        <taxon>Bacteria</taxon>
        <taxon>Pseudomonadati</taxon>
        <taxon>Pseudomonadota</taxon>
        <taxon>Gammaproteobacteria</taxon>
        <taxon>Vibrionales</taxon>
        <taxon>Vibrionaceae</taxon>
        <taxon>Vibrio</taxon>
        <taxon>Vibrio oreintalis group</taxon>
    </lineage>
</organism>
<feature type="transmembrane region" description="Helical" evidence="1">
    <location>
        <begin position="6"/>
        <end position="33"/>
    </location>
</feature>
<keyword evidence="3" id="KW-1185">Reference proteome</keyword>
<reference evidence="2 3" key="1">
    <citation type="submission" date="2024-06" db="EMBL/GenBank/DDBJ databases">
        <authorList>
            <person name="Steensen K."/>
            <person name="Seneca J."/>
            <person name="Bartlau N."/>
            <person name="Yu A.X."/>
            <person name="Polz M.F."/>
        </authorList>
    </citation>
    <scope>NUCLEOTIDE SEQUENCE [LARGE SCALE GENOMIC DNA]</scope>
    <source>
        <strain evidence="2 3">1F146</strain>
    </source>
</reference>
<keyword evidence="1" id="KW-0472">Membrane</keyword>
<keyword evidence="1" id="KW-0812">Transmembrane</keyword>
<comment type="caution">
    <text evidence="2">The sequence shown here is derived from an EMBL/GenBank/DDBJ whole genome shotgun (WGS) entry which is preliminary data.</text>
</comment>
<dbReference type="Proteomes" id="UP001569151">
    <property type="component" value="Unassembled WGS sequence"/>
</dbReference>
<gene>
    <name evidence="2" type="ORF">ACED39_16740</name>
</gene>
<dbReference type="EMBL" id="JBGOOS010000027">
    <property type="protein sequence ID" value="MEZ8210424.1"/>
    <property type="molecule type" value="Genomic_DNA"/>
</dbReference>
<sequence length="43" mass="5117">MEHPPWLIYFFLTCLAFVAGLFIWSIGTIYSLFLELEESHDEH</sequence>
<keyword evidence="1" id="KW-1133">Transmembrane helix</keyword>
<proteinExistence type="predicted"/>
<protein>
    <submittedName>
        <fullName evidence="2">Uncharacterized protein</fullName>
    </submittedName>
</protein>
<evidence type="ECO:0000313" key="2">
    <source>
        <dbReference type="EMBL" id="MEZ8210424.1"/>
    </source>
</evidence>